<dbReference type="GO" id="GO:0005634">
    <property type="term" value="C:nucleus"/>
    <property type="evidence" value="ECO:0007669"/>
    <property type="project" value="EnsemblFungi"/>
</dbReference>
<protein>
    <submittedName>
        <fullName evidence="4">Uncharacterized protein</fullName>
    </submittedName>
</protein>
<dbReference type="GO" id="GO:0070682">
    <property type="term" value="P:proteasome regulatory particle assembly"/>
    <property type="evidence" value="ECO:0007669"/>
    <property type="project" value="EnsemblFungi"/>
</dbReference>
<evidence type="ECO:0000256" key="3">
    <source>
        <dbReference type="PROSITE-ProRule" id="PRU00023"/>
    </source>
</evidence>
<dbReference type="PANTHER" id="PTHR24198">
    <property type="entry name" value="ANKYRIN REPEAT AND PROTEIN KINASE DOMAIN-CONTAINING PROTEIN"/>
    <property type="match status" value="1"/>
</dbReference>
<dbReference type="EnsemblFungi" id="CEF73455">
    <property type="protein sequence ID" value="CEF73455"/>
    <property type="gene ID" value="FGRRES_01338_M"/>
</dbReference>
<dbReference type="Gene3D" id="1.25.40.20">
    <property type="entry name" value="Ankyrin repeat-containing domain"/>
    <property type="match status" value="2"/>
</dbReference>
<dbReference type="GO" id="GO:1904855">
    <property type="term" value="F:proteasome regulatory particle binding"/>
    <property type="evidence" value="ECO:0007669"/>
    <property type="project" value="EnsemblFungi"/>
</dbReference>
<dbReference type="InterPro" id="IPR036770">
    <property type="entry name" value="Ankyrin_rpt-contain_sf"/>
</dbReference>
<evidence type="ECO:0000256" key="2">
    <source>
        <dbReference type="ARBA" id="ARBA00023043"/>
    </source>
</evidence>
<evidence type="ECO:0000313" key="4">
    <source>
        <dbReference type="EnsemblFungi" id="CEF73455"/>
    </source>
</evidence>
<dbReference type="GO" id="GO:0044183">
    <property type="term" value="F:protein folding chaperone"/>
    <property type="evidence" value="ECO:0007669"/>
    <property type="project" value="EnsemblFungi"/>
</dbReference>
<accession>A0A0E0RQD0</accession>
<keyword evidence="1" id="KW-0677">Repeat</keyword>
<organism evidence="4">
    <name type="scientific">Gibberella zeae (strain ATCC MYA-4620 / CBS 123657 / FGSC 9075 / NRRL 31084 / PH-1)</name>
    <name type="common">Wheat head blight fungus</name>
    <name type="synonym">Fusarium graminearum</name>
    <dbReference type="NCBI Taxonomy" id="229533"/>
    <lineage>
        <taxon>Eukaryota</taxon>
        <taxon>Fungi</taxon>
        <taxon>Dikarya</taxon>
        <taxon>Ascomycota</taxon>
        <taxon>Pezizomycotina</taxon>
        <taxon>Sordariomycetes</taxon>
        <taxon>Hypocreomycetidae</taxon>
        <taxon>Hypocreales</taxon>
        <taxon>Nectriaceae</taxon>
        <taxon>Fusarium</taxon>
    </lineage>
</organism>
<reference evidence="4" key="2">
    <citation type="journal article" date="2010" name="Nature">
        <title>Comparative genomics reveals mobile pathogenicity chromosomes in Fusarium.</title>
        <authorList>
            <person name="Ma L.J."/>
            <person name="van der Does H.C."/>
            <person name="Borkovich K.A."/>
            <person name="Coleman J.J."/>
            <person name="Daboussi M.J."/>
            <person name="Di Pietro A."/>
            <person name="Dufresne M."/>
            <person name="Freitag M."/>
            <person name="Grabherr M."/>
            <person name="Henrissat B."/>
            <person name="Houterman P.M."/>
            <person name="Kang S."/>
            <person name="Shim W.B."/>
            <person name="Woloshuk C."/>
            <person name="Xie X."/>
            <person name="Xu J.R."/>
            <person name="Antoniw J."/>
            <person name="Baker S.E."/>
            <person name="Bluhm B.H."/>
            <person name="Breakspear A."/>
            <person name="Brown D.W."/>
            <person name="Butchko R.A."/>
            <person name="Chapman S."/>
            <person name="Coulson R."/>
            <person name="Coutinho P.M."/>
            <person name="Danchin E.G."/>
            <person name="Diener A."/>
            <person name="Gale L.R."/>
            <person name="Gardiner D.M."/>
            <person name="Goff S."/>
            <person name="Hammond-Kosack K.E."/>
            <person name="Hilburn K."/>
            <person name="Hua-Van A."/>
            <person name="Jonkers W."/>
            <person name="Kazan K."/>
            <person name="Kodira C.D."/>
            <person name="Koehrsen M."/>
            <person name="Kumar L."/>
            <person name="Lee Y.H."/>
            <person name="Li L."/>
            <person name="Manners J.M."/>
            <person name="Miranda-Saavedra D."/>
            <person name="Mukherjee M."/>
            <person name="Park G."/>
            <person name="Park J."/>
            <person name="Park S.Y."/>
            <person name="Proctor R.H."/>
            <person name="Regev A."/>
            <person name="Ruiz-Roldan M.C."/>
            <person name="Sain D."/>
            <person name="Sakthikumar S."/>
            <person name="Sykes S."/>
            <person name="Schwartz D.C."/>
            <person name="Turgeon B.G."/>
            <person name="Wapinski I."/>
            <person name="Yoder O."/>
            <person name="Young S."/>
            <person name="Zeng Q."/>
            <person name="Zhou S."/>
            <person name="Galagan J."/>
            <person name="Cuomo C.A."/>
            <person name="Kistler H.C."/>
            <person name="Rep M."/>
        </authorList>
    </citation>
    <scope>GENOME REANNOTATION</scope>
    <source>
        <strain evidence="4">PH-1 / ATCC MYA-4620 / FGSC 9075 / NRRL 31084</strain>
    </source>
</reference>
<dbReference type="SUPFAM" id="SSF48403">
    <property type="entry name" value="Ankyrin repeat"/>
    <property type="match status" value="1"/>
</dbReference>
<evidence type="ECO:0000256" key="1">
    <source>
        <dbReference type="ARBA" id="ARBA00022737"/>
    </source>
</evidence>
<keyword evidence="2 3" id="KW-0040">ANK repeat</keyword>
<sequence length="226" mass="24737">MEKEDKFPLHTAAREGRVPVAEGLLKSDHKLSQRKDDDGRYPIHWAASSNNLEIVQLLANQRSFDADVQDGSGWSPLMISASVPESEAVLKLIISKDADTALHFVASKKNLDIARILIDSGASTRVRDRRGQYPIHRAAAVGSVPMVNILLKNRSPLNPTDNEGYTPLHHAIAEGHGDTAVALLKEGADFTLKNSAEELAMDLAPDKEVRRYILQGAEREGIEMSG</sequence>
<name>A0A098D4T6_GIBZE</name>
<reference evidence="4" key="1">
    <citation type="journal article" date="2007" name="Science">
        <title>The Fusarium graminearum genome reveals a link between localized polymorphism and pathogen specialization.</title>
        <authorList>
            <person name="Cuomo C.A."/>
            <person name="Gueldener U."/>
            <person name="Xu J.-R."/>
            <person name="Trail F."/>
            <person name="Turgeon B.G."/>
            <person name="Di Pietro A."/>
            <person name="Walton J.D."/>
            <person name="Ma L.-J."/>
            <person name="Baker S.E."/>
            <person name="Rep M."/>
            <person name="Adam G."/>
            <person name="Antoniw J."/>
            <person name="Baldwin T."/>
            <person name="Calvo S.E."/>
            <person name="Chang Y.-L."/>
            <person name="DeCaprio D."/>
            <person name="Gale L.R."/>
            <person name="Gnerre S."/>
            <person name="Goswami R.S."/>
            <person name="Hammond-Kosack K."/>
            <person name="Harris L.J."/>
            <person name="Hilburn K."/>
            <person name="Kennell J.C."/>
            <person name="Kroken S."/>
            <person name="Magnuson J.K."/>
            <person name="Mannhaupt G."/>
            <person name="Mauceli E.W."/>
            <person name="Mewes H.-W."/>
            <person name="Mitterbauer R."/>
            <person name="Muehlbauer G."/>
            <person name="Muensterkoetter M."/>
            <person name="Nelson D."/>
            <person name="O'Donnell K."/>
            <person name="Ouellet T."/>
            <person name="Qi W."/>
            <person name="Quesneville H."/>
            <person name="Roncero M.I.G."/>
            <person name="Seong K.-Y."/>
            <person name="Tetko I.V."/>
            <person name="Urban M."/>
            <person name="Waalwijk C."/>
            <person name="Ward T.J."/>
            <person name="Yao J."/>
            <person name="Birren B.W."/>
            <person name="Kistler H.C."/>
        </authorList>
    </citation>
    <scope>NUCLEOTIDE SEQUENCE [LARGE SCALE GENOMIC DNA]</scope>
    <source>
        <strain evidence="4">PH-1 / ATCC MYA-4620 / FGSC 9075 / NRRL 31084</strain>
    </source>
</reference>
<feature type="repeat" description="ANK" evidence="3">
    <location>
        <begin position="130"/>
        <end position="162"/>
    </location>
</feature>
<dbReference type="EMBL" id="HG970332">
    <property type="status" value="NOT_ANNOTATED_CDS"/>
    <property type="molecule type" value="Genomic_DNA"/>
</dbReference>
<reference evidence="4" key="3">
    <citation type="submission" date="2017-01" db="UniProtKB">
        <authorList>
            <consortium name="EnsemblFungi"/>
        </authorList>
    </citation>
    <scope>IDENTIFICATION</scope>
    <source>
        <strain evidence="4">PH-1 / ATCC MYA-4620 / FGSC 9075 / NRRL 31084</strain>
    </source>
</reference>
<gene>
    <name evidence="4" type="primary">FG01338.1</name>
</gene>
<feature type="repeat" description="ANK" evidence="3">
    <location>
        <begin position="97"/>
        <end position="129"/>
    </location>
</feature>
<feature type="repeat" description="ANK" evidence="3">
    <location>
        <begin position="163"/>
        <end position="195"/>
    </location>
</feature>
<dbReference type="AlphaFoldDB" id="A0A098D4T6"/>
<dbReference type="InterPro" id="IPR002110">
    <property type="entry name" value="Ankyrin_rpt"/>
</dbReference>
<dbReference type="PROSITE" id="PS50088">
    <property type="entry name" value="ANK_REPEAT"/>
    <property type="match status" value="4"/>
</dbReference>
<dbReference type="GO" id="GO:0005829">
    <property type="term" value="C:cytosol"/>
    <property type="evidence" value="ECO:0007669"/>
    <property type="project" value="EnsemblFungi"/>
</dbReference>
<dbReference type="PANTHER" id="PTHR24198:SF165">
    <property type="entry name" value="ANKYRIN REPEAT-CONTAINING PROTEIN-RELATED"/>
    <property type="match status" value="1"/>
</dbReference>
<proteinExistence type="predicted"/>
<dbReference type="SMART" id="SM00248">
    <property type="entry name" value="ANK"/>
    <property type="match status" value="5"/>
</dbReference>
<feature type="repeat" description="ANK" evidence="3">
    <location>
        <begin position="38"/>
        <end position="58"/>
    </location>
</feature>
<dbReference type="Pfam" id="PF12796">
    <property type="entry name" value="Ank_2"/>
    <property type="match status" value="2"/>
</dbReference>
<dbReference type="PROSITE" id="PS50297">
    <property type="entry name" value="ANK_REP_REGION"/>
    <property type="match status" value="4"/>
</dbReference>
<accession>A0A098D4T6</accession>